<keyword evidence="4" id="KW-0119">Carbohydrate metabolism</keyword>
<dbReference type="GO" id="GO:0016616">
    <property type="term" value="F:oxidoreductase activity, acting on the CH-OH group of donors, NAD or NADP as acceptor"/>
    <property type="evidence" value="ECO:0007669"/>
    <property type="project" value="InterPro"/>
</dbReference>
<comment type="caution">
    <text evidence="13">The sequence shown here is derived from an EMBL/GenBank/DDBJ whole genome shotgun (WGS) entry which is preliminary data.</text>
</comment>
<evidence type="ECO:0000256" key="6">
    <source>
        <dbReference type="ARBA" id="ARBA00037979"/>
    </source>
</evidence>
<dbReference type="PIRSF" id="PIRSF000103">
    <property type="entry name" value="HIBADH"/>
    <property type="match status" value="1"/>
</dbReference>
<comment type="similarity">
    <text evidence="6">Belongs to the HIBADH-related family. L-threonate dehydrogenase subfamily.</text>
</comment>
<evidence type="ECO:0000259" key="12">
    <source>
        <dbReference type="Pfam" id="PF14833"/>
    </source>
</evidence>
<comment type="function">
    <text evidence="5">Catalyzes oxidation of L-threonate to 2-oxo-tetronate. Can use either NAD(+) or NADP(+) as cosubstrate, with a preference for NAD(+).</text>
</comment>
<dbReference type="Gene3D" id="1.10.1040.10">
    <property type="entry name" value="N-(1-d-carboxylethyl)-l-norvaline Dehydrogenase, domain 2"/>
    <property type="match status" value="1"/>
</dbReference>
<dbReference type="InterPro" id="IPR050006">
    <property type="entry name" value="LtnD"/>
</dbReference>
<keyword evidence="3" id="KW-0520">NAD</keyword>
<evidence type="ECO:0000256" key="8">
    <source>
        <dbReference type="ARBA" id="ARBA00039407"/>
    </source>
</evidence>
<dbReference type="PANTHER" id="PTHR43060:SF17">
    <property type="entry name" value="L-THREONATE DEHYDROGENASE"/>
    <property type="match status" value="1"/>
</dbReference>
<keyword evidence="1" id="KW-0521">NADP</keyword>
<dbReference type="Pfam" id="PF03446">
    <property type="entry name" value="NAD_binding_2"/>
    <property type="match status" value="1"/>
</dbReference>
<gene>
    <name evidence="13" type="primary">hgd</name>
    <name evidence="13" type="ORF">AW09_002504</name>
</gene>
<keyword evidence="2 13" id="KW-0560">Oxidoreductase</keyword>
<dbReference type="NCBIfam" id="NF043037">
    <property type="entry name" value="ThreonDh"/>
    <property type="match status" value="1"/>
</dbReference>
<dbReference type="SUPFAM" id="SSF48179">
    <property type="entry name" value="6-phosphogluconate dehydrogenase C-terminal domain-like"/>
    <property type="match status" value="1"/>
</dbReference>
<dbReference type="Pfam" id="PF14833">
    <property type="entry name" value="NAD_binding_11"/>
    <property type="match status" value="1"/>
</dbReference>
<evidence type="ECO:0000256" key="2">
    <source>
        <dbReference type="ARBA" id="ARBA00023002"/>
    </source>
</evidence>
<reference evidence="13 14" key="1">
    <citation type="submission" date="2014-02" db="EMBL/GenBank/DDBJ databases">
        <title>Expanding our view of genomic diversity in Candidatus Accumulibacter clades.</title>
        <authorList>
            <person name="Skennerton C.T."/>
            <person name="Barr J.J."/>
            <person name="Slater F.R."/>
            <person name="Bond P.L."/>
            <person name="Tyson G.W."/>
        </authorList>
    </citation>
    <scope>NUCLEOTIDE SEQUENCE [LARGE SCALE GENOMIC DNA]</scope>
    <source>
        <strain evidence="14">BA-91</strain>
    </source>
</reference>
<evidence type="ECO:0000256" key="4">
    <source>
        <dbReference type="ARBA" id="ARBA00023277"/>
    </source>
</evidence>
<dbReference type="EMBL" id="JDVG02000405">
    <property type="protein sequence ID" value="KFB72317.1"/>
    <property type="molecule type" value="Genomic_DNA"/>
</dbReference>
<dbReference type="SUPFAM" id="SSF51735">
    <property type="entry name" value="NAD(P)-binding Rossmann-fold domains"/>
    <property type="match status" value="1"/>
</dbReference>
<evidence type="ECO:0000256" key="1">
    <source>
        <dbReference type="ARBA" id="ARBA00022857"/>
    </source>
</evidence>
<dbReference type="InterPro" id="IPR013328">
    <property type="entry name" value="6PGD_dom2"/>
</dbReference>
<dbReference type="InterPro" id="IPR006115">
    <property type="entry name" value="6PGDH_NADP-bd"/>
</dbReference>
<evidence type="ECO:0000259" key="11">
    <source>
        <dbReference type="Pfam" id="PF03446"/>
    </source>
</evidence>
<evidence type="ECO:0000256" key="9">
    <source>
        <dbReference type="ARBA" id="ARBA00047312"/>
    </source>
</evidence>
<dbReference type="PANTHER" id="PTHR43060">
    <property type="entry name" value="3-HYDROXYISOBUTYRATE DEHYDROGENASE-LIKE 1, MITOCHONDRIAL-RELATED"/>
    <property type="match status" value="1"/>
</dbReference>
<dbReference type="InterPro" id="IPR008927">
    <property type="entry name" value="6-PGluconate_DH-like_C_sf"/>
</dbReference>
<dbReference type="GO" id="GO:0050661">
    <property type="term" value="F:NADP binding"/>
    <property type="evidence" value="ECO:0007669"/>
    <property type="project" value="InterPro"/>
</dbReference>
<dbReference type="GO" id="GO:0051287">
    <property type="term" value="F:NAD binding"/>
    <property type="evidence" value="ECO:0007669"/>
    <property type="project" value="InterPro"/>
</dbReference>
<sequence>MSALTTEEAVAVRPVVGLIGLGSMGGGVARSLLREGFSIRVCDVRPGVLADFAALGALPCSTPAQVAAGSQVLIVLVVNADQTEAALFGQDGAAAALPPGAVAILSATIAPDVAERFGERLGELGILMLDAPVSGGAAKAASGEMTIMASGTPAAFAACEAVLTAIAARVYRLGDAPGQGSKVKMINQLLAGVHIAAAAEAMALGIKAGADPQALFEVISNSAGSSWMFQNRVPHILAGDYTPLSAVNIFIKDLGIVLDTARKYPFPLPLTSAAHQMYLATSARGYGAEDDSAVIKMFQALTGIDLPAGAGR</sequence>
<feature type="domain" description="3-hydroxyisobutyrate dehydrogenase-like NAD-binding" evidence="12">
    <location>
        <begin position="178"/>
        <end position="297"/>
    </location>
</feature>
<dbReference type="InterPro" id="IPR015815">
    <property type="entry name" value="HIBADH-related"/>
</dbReference>
<feature type="active site" evidence="10">
    <location>
        <position position="184"/>
    </location>
</feature>
<dbReference type="Proteomes" id="UP000020077">
    <property type="component" value="Unassembled WGS sequence"/>
</dbReference>
<evidence type="ECO:0000256" key="7">
    <source>
        <dbReference type="ARBA" id="ARBA00038870"/>
    </source>
</evidence>
<protein>
    <recommendedName>
        <fullName evidence="8">L-threonate dehydrogenase</fullName>
        <ecNumber evidence="7">1.1.1.411</ecNumber>
    </recommendedName>
</protein>
<accession>A0A080LUN0</accession>
<evidence type="ECO:0000256" key="5">
    <source>
        <dbReference type="ARBA" id="ARBA00037062"/>
    </source>
</evidence>
<comment type="catalytic activity">
    <reaction evidence="9">
        <text>L-threonate + NAD(+) = 2-dehydro-L-erythronate + NADH + H(+)</text>
        <dbReference type="Rhea" id="RHEA:52548"/>
        <dbReference type="ChEBI" id="CHEBI:15378"/>
        <dbReference type="ChEBI" id="CHEBI:57540"/>
        <dbReference type="ChEBI" id="CHEBI:57561"/>
        <dbReference type="ChEBI" id="CHEBI:57945"/>
        <dbReference type="ChEBI" id="CHEBI:136669"/>
        <dbReference type="EC" id="1.1.1.411"/>
    </reaction>
</comment>
<dbReference type="EC" id="1.1.1.411" evidence="7"/>
<dbReference type="InterPro" id="IPR029154">
    <property type="entry name" value="HIBADH-like_NADP-bd"/>
</dbReference>
<feature type="domain" description="6-phosphogluconate dehydrogenase NADP-binding" evidence="11">
    <location>
        <begin position="16"/>
        <end position="174"/>
    </location>
</feature>
<evidence type="ECO:0000313" key="13">
    <source>
        <dbReference type="EMBL" id="KFB72317.1"/>
    </source>
</evidence>
<dbReference type="Gene3D" id="3.40.50.720">
    <property type="entry name" value="NAD(P)-binding Rossmann-like Domain"/>
    <property type="match status" value="1"/>
</dbReference>
<evidence type="ECO:0000256" key="3">
    <source>
        <dbReference type="ARBA" id="ARBA00023027"/>
    </source>
</evidence>
<dbReference type="AlphaFoldDB" id="A0A080LUN0"/>
<proteinExistence type="inferred from homology"/>
<evidence type="ECO:0000256" key="10">
    <source>
        <dbReference type="PIRSR" id="PIRSR000103-1"/>
    </source>
</evidence>
<dbReference type="InterPro" id="IPR036291">
    <property type="entry name" value="NAD(P)-bd_dom_sf"/>
</dbReference>
<organism evidence="13 14">
    <name type="scientific">Candidatus Accumulibacter phosphatis</name>
    <dbReference type="NCBI Taxonomy" id="327160"/>
    <lineage>
        <taxon>Bacteria</taxon>
        <taxon>Pseudomonadati</taxon>
        <taxon>Pseudomonadota</taxon>
        <taxon>Betaproteobacteria</taxon>
        <taxon>Candidatus Accumulibacter</taxon>
    </lineage>
</organism>
<name>A0A080LUN0_9PROT</name>
<evidence type="ECO:0000313" key="14">
    <source>
        <dbReference type="Proteomes" id="UP000020077"/>
    </source>
</evidence>